<reference evidence="1" key="2">
    <citation type="journal article" date="2015" name="Fish Shellfish Immunol.">
        <title>Early steps in the European eel (Anguilla anguilla)-Vibrio vulnificus interaction in the gills: Role of the RtxA13 toxin.</title>
        <authorList>
            <person name="Callol A."/>
            <person name="Pajuelo D."/>
            <person name="Ebbesson L."/>
            <person name="Teles M."/>
            <person name="MacKenzie S."/>
            <person name="Amaro C."/>
        </authorList>
    </citation>
    <scope>NUCLEOTIDE SEQUENCE</scope>
</reference>
<name>A0A0E9PG44_ANGAN</name>
<organism evidence="1">
    <name type="scientific">Anguilla anguilla</name>
    <name type="common">European freshwater eel</name>
    <name type="synonym">Muraena anguilla</name>
    <dbReference type="NCBI Taxonomy" id="7936"/>
    <lineage>
        <taxon>Eukaryota</taxon>
        <taxon>Metazoa</taxon>
        <taxon>Chordata</taxon>
        <taxon>Craniata</taxon>
        <taxon>Vertebrata</taxon>
        <taxon>Euteleostomi</taxon>
        <taxon>Actinopterygii</taxon>
        <taxon>Neopterygii</taxon>
        <taxon>Teleostei</taxon>
        <taxon>Anguilliformes</taxon>
        <taxon>Anguillidae</taxon>
        <taxon>Anguilla</taxon>
    </lineage>
</organism>
<dbReference type="EMBL" id="GBXM01105527">
    <property type="protein sequence ID" value="JAH03050.1"/>
    <property type="molecule type" value="Transcribed_RNA"/>
</dbReference>
<evidence type="ECO:0000313" key="1">
    <source>
        <dbReference type="EMBL" id="JAH03050.1"/>
    </source>
</evidence>
<sequence length="60" mass="6850">MYIFPYILDFAFSHILTYVTFSRGQTELQKPRLQEMVALYKSLTFVCSPSGVLLTANDIA</sequence>
<protein>
    <submittedName>
        <fullName evidence="1">Uncharacterized protein</fullName>
    </submittedName>
</protein>
<reference evidence="1" key="1">
    <citation type="submission" date="2014-11" db="EMBL/GenBank/DDBJ databases">
        <authorList>
            <person name="Amaro Gonzalez C."/>
        </authorList>
    </citation>
    <scope>NUCLEOTIDE SEQUENCE</scope>
</reference>
<accession>A0A0E9PG44</accession>
<dbReference type="AlphaFoldDB" id="A0A0E9PG44"/>
<proteinExistence type="predicted"/>